<proteinExistence type="predicted"/>
<evidence type="ECO:0000313" key="2">
    <source>
        <dbReference type="EMBL" id="KAF7821618.1"/>
    </source>
</evidence>
<feature type="transmembrane region" description="Helical" evidence="1">
    <location>
        <begin position="12"/>
        <end position="31"/>
    </location>
</feature>
<keyword evidence="1" id="KW-0472">Membrane</keyword>
<keyword evidence="3" id="KW-1185">Reference proteome</keyword>
<comment type="caution">
    <text evidence="2">The sequence shown here is derived from an EMBL/GenBank/DDBJ whole genome shotgun (WGS) entry which is preliminary data.</text>
</comment>
<accession>A0A834TGH0</accession>
<protein>
    <submittedName>
        <fullName evidence="2">Uncharacterized protein</fullName>
    </submittedName>
</protein>
<dbReference type="EMBL" id="JAAIUW010000008">
    <property type="protein sequence ID" value="KAF7821618.1"/>
    <property type="molecule type" value="Genomic_DNA"/>
</dbReference>
<keyword evidence="1" id="KW-0812">Transmembrane</keyword>
<gene>
    <name evidence="2" type="ORF">G2W53_027073</name>
</gene>
<organism evidence="2 3">
    <name type="scientific">Senna tora</name>
    <dbReference type="NCBI Taxonomy" id="362788"/>
    <lineage>
        <taxon>Eukaryota</taxon>
        <taxon>Viridiplantae</taxon>
        <taxon>Streptophyta</taxon>
        <taxon>Embryophyta</taxon>
        <taxon>Tracheophyta</taxon>
        <taxon>Spermatophyta</taxon>
        <taxon>Magnoliopsida</taxon>
        <taxon>eudicotyledons</taxon>
        <taxon>Gunneridae</taxon>
        <taxon>Pentapetalae</taxon>
        <taxon>rosids</taxon>
        <taxon>fabids</taxon>
        <taxon>Fabales</taxon>
        <taxon>Fabaceae</taxon>
        <taxon>Caesalpinioideae</taxon>
        <taxon>Cassia clade</taxon>
        <taxon>Senna</taxon>
    </lineage>
</organism>
<sequence>MLTLAIPSQLLVNLFVPVLCKLAGMLVAGLLRAANGGRKEKSV</sequence>
<dbReference type="AlphaFoldDB" id="A0A834TGH0"/>
<reference evidence="2" key="1">
    <citation type="submission" date="2020-09" db="EMBL/GenBank/DDBJ databases">
        <title>Genome-Enabled Discovery of Anthraquinone Biosynthesis in Senna tora.</title>
        <authorList>
            <person name="Kang S.-H."/>
            <person name="Pandey R.P."/>
            <person name="Lee C.-M."/>
            <person name="Sim J.-S."/>
            <person name="Jeong J.-T."/>
            <person name="Choi B.-S."/>
            <person name="Jung M."/>
            <person name="Ginzburg D."/>
            <person name="Zhao K."/>
            <person name="Won S.Y."/>
            <person name="Oh T.-J."/>
            <person name="Yu Y."/>
            <person name="Kim N.-H."/>
            <person name="Lee O.R."/>
            <person name="Lee T.-H."/>
            <person name="Bashyal P."/>
            <person name="Kim T.-S."/>
            <person name="Lee W.-H."/>
            <person name="Kawkins C."/>
            <person name="Kim C.-K."/>
            <person name="Kim J.S."/>
            <person name="Ahn B.O."/>
            <person name="Rhee S.Y."/>
            <person name="Sohng J.K."/>
        </authorList>
    </citation>
    <scope>NUCLEOTIDE SEQUENCE</scope>
    <source>
        <tissue evidence="2">Leaf</tissue>
    </source>
</reference>
<keyword evidence="1" id="KW-1133">Transmembrane helix</keyword>
<evidence type="ECO:0000313" key="3">
    <source>
        <dbReference type="Proteomes" id="UP000634136"/>
    </source>
</evidence>
<evidence type="ECO:0000256" key="1">
    <source>
        <dbReference type="SAM" id="Phobius"/>
    </source>
</evidence>
<dbReference type="Proteomes" id="UP000634136">
    <property type="component" value="Unassembled WGS sequence"/>
</dbReference>
<name>A0A834TGH0_9FABA</name>